<evidence type="ECO:0000259" key="8">
    <source>
        <dbReference type="PROSITE" id="PS50893"/>
    </source>
</evidence>
<dbReference type="EMBL" id="FMYU01000004">
    <property type="protein sequence ID" value="SDC34965.1"/>
    <property type="molecule type" value="Genomic_DNA"/>
</dbReference>
<dbReference type="InterPro" id="IPR027417">
    <property type="entry name" value="P-loop_NTPase"/>
</dbReference>
<evidence type="ECO:0000256" key="5">
    <source>
        <dbReference type="ARBA" id="ARBA00022989"/>
    </source>
</evidence>
<feature type="domain" description="ABC transporter" evidence="8">
    <location>
        <begin position="341"/>
        <end position="575"/>
    </location>
</feature>
<keyword evidence="4 10" id="KW-0067">ATP-binding</keyword>
<dbReference type="FunFam" id="3.40.50.300:FF:000218">
    <property type="entry name" value="Multidrug ABC transporter ATP-binding protein"/>
    <property type="match status" value="1"/>
</dbReference>
<dbReference type="GO" id="GO:0005886">
    <property type="term" value="C:plasma membrane"/>
    <property type="evidence" value="ECO:0007669"/>
    <property type="project" value="UniProtKB-SubCell"/>
</dbReference>
<dbReference type="InterPro" id="IPR036640">
    <property type="entry name" value="ABC1_TM_sf"/>
</dbReference>
<accession>A0A1G6KWY0</accession>
<evidence type="ECO:0000256" key="2">
    <source>
        <dbReference type="ARBA" id="ARBA00022692"/>
    </source>
</evidence>
<dbReference type="InterPro" id="IPR017871">
    <property type="entry name" value="ABC_transporter-like_CS"/>
</dbReference>
<dbReference type="SUPFAM" id="SSF52540">
    <property type="entry name" value="P-loop containing nucleoside triphosphate hydrolases"/>
    <property type="match status" value="1"/>
</dbReference>
<dbReference type="SMART" id="SM00382">
    <property type="entry name" value="AAA"/>
    <property type="match status" value="1"/>
</dbReference>
<keyword evidence="11" id="KW-1185">Reference proteome</keyword>
<gene>
    <name evidence="10" type="ORF">SAMN05660835_00702</name>
</gene>
<dbReference type="Gene3D" id="3.40.50.300">
    <property type="entry name" value="P-loop containing nucleotide triphosphate hydrolases"/>
    <property type="match status" value="1"/>
</dbReference>
<feature type="transmembrane region" description="Helical" evidence="7">
    <location>
        <begin position="143"/>
        <end position="160"/>
    </location>
</feature>
<feature type="transmembrane region" description="Helical" evidence="7">
    <location>
        <begin position="60"/>
        <end position="78"/>
    </location>
</feature>
<feature type="transmembrane region" description="Helical" evidence="7">
    <location>
        <begin position="166"/>
        <end position="183"/>
    </location>
</feature>
<dbReference type="RefSeq" id="WP_092128160.1">
    <property type="nucleotide sequence ID" value="NZ_FMYU01000004.1"/>
</dbReference>
<dbReference type="PROSITE" id="PS50893">
    <property type="entry name" value="ABC_TRANSPORTER_2"/>
    <property type="match status" value="1"/>
</dbReference>
<evidence type="ECO:0000259" key="9">
    <source>
        <dbReference type="PROSITE" id="PS50929"/>
    </source>
</evidence>
<protein>
    <submittedName>
        <fullName evidence="10">ATP-binding cassette, subfamily B, MsbA</fullName>
    </submittedName>
</protein>
<evidence type="ECO:0000256" key="7">
    <source>
        <dbReference type="SAM" id="Phobius"/>
    </source>
</evidence>
<reference evidence="11" key="1">
    <citation type="submission" date="2016-10" db="EMBL/GenBank/DDBJ databases">
        <authorList>
            <person name="Varghese N."/>
            <person name="Submissions S."/>
        </authorList>
    </citation>
    <scope>NUCLEOTIDE SEQUENCE [LARGE SCALE GENOMIC DNA]</scope>
    <source>
        <strain evidence="11">DSM 8415</strain>
    </source>
</reference>
<comment type="subcellular location">
    <subcellularLocation>
        <location evidence="1">Cell membrane</location>
        <topology evidence="1">Multi-pass membrane protein</topology>
    </subcellularLocation>
</comment>
<keyword evidence="5 7" id="KW-1133">Transmembrane helix</keyword>
<dbReference type="CDD" id="cd18552">
    <property type="entry name" value="ABC_6TM_MsbA_like"/>
    <property type="match status" value="1"/>
</dbReference>
<dbReference type="SUPFAM" id="SSF90123">
    <property type="entry name" value="ABC transporter transmembrane region"/>
    <property type="match status" value="1"/>
</dbReference>
<organism evidence="10 11">
    <name type="scientific">Desulfurella multipotens</name>
    <dbReference type="NCBI Taxonomy" id="79269"/>
    <lineage>
        <taxon>Bacteria</taxon>
        <taxon>Pseudomonadati</taxon>
        <taxon>Campylobacterota</taxon>
        <taxon>Desulfurellia</taxon>
        <taxon>Desulfurellales</taxon>
        <taxon>Desulfurellaceae</taxon>
        <taxon>Desulfurella</taxon>
    </lineage>
</organism>
<dbReference type="PANTHER" id="PTHR43394:SF1">
    <property type="entry name" value="ATP-BINDING CASSETTE SUB-FAMILY B MEMBER 10, MITOCHONDRIAL"/>
    <property type="match status" value="1"/>
</dbReference>
<dbReference type="InterPro" id="IPR011527">
    <property type="entry name" value="ABC1_TM_dom"/>
</dbReference>
<dbReference type="InterPro" id="IPR039421">
    <property type="entry name" value="Type_1_exporter"/>
</dbReference>
<dbReference type="InterPro" id="IPR003439">
    <property type="entry name" value="ABC_transporter-like_ATP-bd"/>
</dbReference>
<feature type="transmembrane region" description="Helical" evidence="7">
    <location>
        <begin position="250"/>
        <end position="268"/>
    </location>
</feature>
<dbReference type="GO" id="GO:0005524">
    <property type="term" value="F:ATP binding"/>
    <property type="evidence" value="ECO:0007669"/>
    <property type="project" value="UniProtKB-KW"/>
</dbReference>
<dbReference type="GO" id="GO:0016887">
    <property type="term" value="F:ATP hydrolysis activity"/>
    <property type="evidence" value="ECO:0007669"/>
    <property type="project" value="InterPro"/>
</dbReference>
<sequence length="580" mass="65850">MKLNINKEYLKRLLLYIKPYWKRIILSFIAMIIVGALTSLTAYLIKPVLDKIFIAKDKKMLILLPFAVMATYFFKGLFTYIQSYQTAYVAENILFNIRNQMFKHIVSLPVDFFEKYHTSELLSRVLNDTERLQDTIARVMPEAIREFFTIIFLFIVIYTIDFKLALISTIVFPIALYPIIKFGKDMKKLGKKRQVSIAAITTLIQESFFNIRLIKGFLTEEKETEKFFKKSQEFLNINLKSFRISEITSPLMEFIGSLGIAFLIWFGGLLVFRGAISVGGFFSFMAGLFMLYRPFKTIAKASNSINSSIGAIERVFFILDTKSTQENTSKGIIFEGVKNSIVFDNVSFSYDGKKYALKNINLEVKAKTIVAFVGESGGGKTTLMDLIPRFYDPTDGRILIDGIDIKDFDIKSLRKKIASVSQNVLLFADTVFNNIAYGLENPDKEKVIEAAKLAYAHDFIMKLPNAYDTNLGEQAVILSGGERQRIAIARAIMKNPDILILDEATSALDAEAESYVQKAISNLIKNRTVFLVAHRLSTALSASKIVVIKQGQIVGIGTHKELLENNKYYQRLIELQFENV</sequence>
<dbReference type="PROSITE" id="PS50929">
    <property type="entry name" value="ABC_TM1F"/>
    <property type="match status" value="1"/>
</dbReference>
<dbReference type="PROSITE" id="PS00211">
    <property type="entry name" value="ABC_TRANSPORTER_1"/>
    <property type="match status" value="1"/>
</dbReference>
<dbReference type="OrthoDB" id="5480201at2"/>
<evidence type="ECO:0000256" key="6">
    <source>
        <dbReference type="ARBA" id="ARBA00023136"/>
    </source>
</evidence>
<feature type="transmembrane region" description="Helical" evidence="7">
    <location>
        <begin position="20"/>
        <end position="45"/>
    </location>
</feature>
<evidence type="ECO:0000256" key="3">
    <source>
        <dbReference type="ARBA" id="ARBA00022741"/>
    </source>
</evidence>
<dbReference type="Gene3D" id="1.20.1560.10">
    <property type="entry name" value="ABC transporter type 1, transmembrane domain"/>
    <property type="match status" value="1"/>
</dbReference>
<keyword evidence="2 7" id="KW-0812">Transmembrane</keyword>
<keyword evidence="3" id="KW-0547">Nucleotide-binding</keyword>
<feature type="domain" description="ABC transmembrane type-1" evidence="9">
    <location>
        <begin position="25"/>
        <end position="307"/>
    </location>
</feature>
<keyword evidence="6 7" id="KW-0472">Membrane</keyword>
<evidence type="ECO:0000313" key="11">
    <source>
        <dbReference type="Proteomes" id="UP000199411"/>
    </source>
</evidence>
<evidence type="ECO:0000256" key="4">
    <source>
        <dbReference type="ARBA" id="ARBA00022840"/>
    </source>
</evidence>
<dbReference type="Pfam" id="PF00005">
    <property type="entry name" value="ABC_tran"/>
    <property type="match status" value="1"/>
</dbReference>
<evidence type="ECO:0000256" key="1">
    <source>
        <dbReference type="ARBA" id="ARBA00004651"/>
    </source>
</evidence>
<dbReference type="PANTHER" id="PTHR43394">
    <property type="entry name" value="ATP-DEPENDENT PERMEASE MDL1, MITOCHONDRIAL"/>
    <property type="match status" value="1"/>
</dbReference>
<dbReference type="Pfam" id="PF00664">
    <property type="entry name" value="ABC_membrane"/>
    <property type="match status" value="1"/>
</dbReference>
<dbReference type="Proteomes" id="UP000199411">
    <property type="component" value="Unassembled WGS sequence"/>
</dbReference>
<proteinExistence type="predicted"/>
<evidence type="ECO:0000313" key="10">
    <source>
        <dbReference type="EMBL" id="SDC34965.1"/>
    </source>
</evidence>
<name>A0A1G6KWY0_9BACT</name>
<dbReference type="AlphaFoldDB" id="A0A1G6KWY0"/>
<dbReference type="GO" id="GO:0015421">
    <property type="term" value="F:ABC-type oligopeptide transporter activity"/>
    <property type="evidence" value="ECO:0007669"/>
    <property type="project" value="TreeGrafter"/>
</dbReference>
<dbReference type="InterPro" id="IPR003593">
    <property type="entry name" value="AAA+_ATPase"/>
</dbReference>